<accession>A0A5B0LXR7</accession>
<organism evidence="2 3">
    <name type="scientific">Puccinia graminis f. sp. tritici</name>
    <dbReference type="NCBI Taxonomy" id="56615"/>
    <lineage>
        <taxon>Eukaryota</taxon>
        <taxon>Fungi</taxon>
        <taxon>Dikarya</taxon>
        <taxon>Basidiomycota</taxon>
        <taxon>Pucciniomycotina</taxon>
        <taxon>Pucciniomycetes</taxon>
        <taxon>Pucciniales</taxon>
        <taxon>Pucciniaceae</taxon>
        <taxon>Puccinia</taxon>
    </lineage>
</organism>
<keyword evidence="1" id="KW-0732">Signal</keyword>
<feature type="chain" id="PRO_5022879679" evidence="1">
    <location>
        <begin position="25"/>
        <end position="86"/>
    </location>
</feature>
<dbReference type="Proteomes" id="UP000325313">
    <property type="component" value="Unassembled WGS sequence"/>
</dbReference>
<sequence>MHKYIKQQHILGDLLMILILFLQQETNDLIDPTVPSLGRVVAPSNPGRALVIDVLLKDKSINLLGSLYHPYEIGLTQTISHLNVFS</sequence>
<proteinExistence type="predicted"/>
<dbReference type="EMBL" id="VDEP01000505">
    <property type="protein sequence ID" value="KAA1068673.1"/>
    <property type="molecule type" value="Genomic_DNA"/>
</dbReference>
<evidence type="ECO:0000313" key="2">
    <source>
        <dbReference type="EMBL" id="KAA1068673.1"/>
    </source>
</evidence>
<evidence type="ECO:0000313" key="3">
    <source>
        <dbReference type="Proteomes" id="UP000325313"/>
    </source>
</evidence>
<reference evidence="2 3" key="1">
    <citation type="submission" date="2019-05" db="EMBL/GenBank/DDBJ databases">
        <title>Emergence of the Ug99 lineage of the wheat stem rust pathogen through somatic hybridization.</title>
        <authorList>
            <person name="Li F."/>
            <person name="Upadhyaya N.M."/>
            <person name="Sperschneider J."/>
            <person name="Matny O."/>
            <person name="Nguyen-Phuc H."/>
            <person name="Mago R."/>
            <person name="Raley C."/>
            <person name="Miller M.E."/>
            <person name="Silverstein K.A.T."/>
            <person name="Henningsen E."/>
            <person name="Hirsch C.D."/>
            <person name="Visser B."/>
            <person name="Pretorius Z.A."/>
            <person name="Steffenson B.J."/>
            <person name="Schwessinger B."/>
            <person name="Dodds P.N."/>
            <person name="Figueroa M."/>
        </authorList>
    </citation>
    <scope>NUCLEOTIDE SEQUENCE [LARGE SCALE GENOMIC DNA]</scope>
    <source>
        <strain evidence="2 3">Ug99</strain>
    </source>
</reference>
<gene>
    <name evidence="2" type="ORF">PGTUg99_035659</name>
</gene>
<feature type="signal peptide" evidence="1">
    <location>
        <begin position="1"/>
        <end position="24"/>
    </location>
</feature>
<name>A0A5B0LXR7_PUCGR</name>
<comment type="caution">
    <text evidence="2">The sequence shown here is derived from an EMBL/GenBank/DDBJ whole genome shotgun (WGS) entry which is preliminary data.</text>
</comment>
<dbReference type="AlphaFoldDB" id="A0A5B0LXR7"/>
<evidence type="ECO:0000256" key="1">
    <source>
        <dbReference type="SAM" id="SignalP"/>
    </source>
</evidence>
<protein>
    <submittedName>
        <fullName evidence="2">Uncharacterized protein</fullName>
    </submittedName>
</protein>